<sequence>MIIDLQKFIKEQRPAWTRLEKYLDMLERNPERRFSMDEVRDFHTLYQRASADLARIATFSSERSVRTYLEALVARAYAEIYETRQKGRRFTPIKWFFHTFPRTFRKHIAAFWAALIVTAVGSAFGGFAILLDPNAKEVIVPFSHLMQSPNERVAEEEAAEEDHMQGHKAMFSSHLMVNNISVSFRVLALGLTWGIGTIILLFYNGIILGAVAADYVAAGETQFLLGWLLPHGSVEIPSVLLAGQAGLVIAQALIGRNDPHGLKQRLKNIGPDIIHLAGGLAIILVWAGIIESYLSQYHEPVLPYWLKISFGSVQMVLLFFFLFKSGKSAKKTNEESQPSLAGVQST</sequence>
<dbReference type="RefSeq" id="WP_073474096.1">
    <property type="nucleotide sequence ID" value="NZ_FQZU01000005.1"/>
</dbReference>
<proteinExistence type="predicted"/>
<dbReference type="AlphaFoldDB" id="A0A1M6HME0"/>
<dbReference type="PANTHER" id="PTHR35337:SF1">
    <property type="entry name" value="SLR1478 PROTEIN"/>
    <property type="match status" value="1"/>
</dbReference>
<feature type="transmembrane region" description="Helical" evidence="1">
    <location>
        <begin position="182"/>
        <end position="203"/>
    </location>
</feature>
<dbReference type="PANTHER" id="PTHR35337">
    <property type="entry name" value="SLR1478 PROTEIN"/>
    <property type="match status" value="1"/>
</dbReference>
<dbReference type="Proteomes" id="UP000183994">
    <property type="component" value="Unassembled WGS sequence"/>
</dbReference>
<reference evidence="3" key="1">
    <citation type="submission" date="2016-11" db="EMBL/GenBank/DDBJ databases">
        <authorList>
            <person name="Varghese N."/>
            <person name="Submissions S."/>
        </authorList>
    </citation>
    <scope>NUCLEOTIDE SEQUENCE [LARGE SCALE GENOMIC DNA]</scope>
    <source>
        <strain evidence="3">DSM 16219</strain>
    </source>
</reference>
<organism evidence="2 3">
    <name type="scientific">Desulfatibacillum alkenivorans DSM 16219</name>
    <dbReference type="NCBI Taxonomy" id="1121393"/>
    <lineage>
        <taxon>Bacteria</taxon>
        <taxon>Pseudomonadati</taxon>
        <taxon>Thermodesulfobacteriota</taxon>
        <taxon>Desulfobacteria</taxon>
        <taxon>Desulfobacterales</taxon>
        <taxon>Desulfatibacillaceae</taxon>
        <taxon>Desulfatibacillum</taxon>
    </lineage>
</organism>
<keyword evidence="1" id="KW-0472">Membrane</keyword>
<evidence type="ECO:0000313" key="2">
    <source>
        <dbReference type="EMBL" id="SHJ23413.1"/>
    </source>
</evidence>
<dbReference type="STRING" id="1121393.SAMN02745216_01266"/>
<evidence type="ECO:0000313" key="3">
    <source>
        <dbReference type="Proteomes" id="UP000183994"/>
    </source>
</evidence>
<protein>
    <submittedName>
        <fullName evidence="2">Uncharacterized membrane protein SpoIIM, required for sporulation</fullName>
    </submittedName>
</protein>
<feature type="transmembrane region" description="Helical" evidence="1">
    <location>
        <begin position="273"/>
        <end position="290"/>
    </location>
</feature>
<feature type="transmembrane region" description="Helical" evidence="1">
    <location>
        <begin position="302"/>
        <end position="323"/>
    </location>
</feature>
<keyword evidence="1" id="KW-1133">Transmembrane helix</keyword>
<dbReference type="EMBL" id="FQZU01000005">
    <property type="protein sequence ID" value="SHJ23413.1"/>
    <property type="molecule type" value="Genomic_DNA"/>
</dbReference>
<dbReference type="Pfam" id="PF01944">
    <property type="entry name" value="SpoIIM"/>
    <property type="match status" value="1"/>
</dbReference>
<dbReference type="InterPro" id="IPR002798">
    <property type="entry name" value="SpoIIM-like"/>
</dbReference>
<gene>
    <name evidence="2" type="ORF">SAMN02745216_01266</name>
</gene>
<name>A0A1M6HME0_9BACT</name>
<evidence type="ECO:0000256" key="1">
    <source>
        <dbReference type="SAM" id="Phobius"/>
    </source>
</evidence>
<dbReference type="OrthoDB" id="9800053at2"/>
<feature type="transmembrane region" description="Helical" evidence="1">
    <location>
        <begin position="109"/>
        <end position="131"/>
    </location>
</feature>
<accession>A0A1M6HME0</accession>
<keyword evidence="1" id="KW-0812">Transmembrane</keyword>
<keyword evidence="3" id="KW-1185">Reference proteome</keyword>